<keyword evidence="2" id="KW-1185">Reference proteome</keyword>
<name>A0ACC0K094_CHOFU</name>
<dbReference type="Proteomes" id="UP001064048">
    <property type="component" value="Chromosome Z"/>
</dbReference>
<gene>
    <name evidence="1" type="ORF">MSG28_000328</name>
</gene>
<organism evidence="1 2">
    <name type="scientific">Choristoneura fumiferana</name>
    <name type="common">Spruce budworm moth</name>
    <name type="synonym">Archips fumiferana</name>
    <dbReference type="NCBI Taxonomy" id="7141"/>
    <lineage>
        <taxon>Eukaryota</taxon>
        <taxon>Metazoa</taxon>
        <taxon>Ecdysozoa</taxon>
        <taxon>Arthropoda</taxon>
        <taxon>Hexapoda</taxon>
        <taxon>Insecta</taxon>
        <taxon>Pterygota</taxon>
        <taxon>Neoptera</taxon>
        <taxon>Endopterygota</taxon>
        <taxon>Lepidoptera</taxon>
        <taxon>Glossata</taxon>
        <taxon>Ditrysia</taxon>
        <taxon>Tortricoidea</taxon>
        <taxon>Tortricidae</taxon>
        <taxon>Tortricinae</taxon>
        <taxon>Choristoneura</taxon>
    </lineage>
</organism>
<feature type="non-terminal residue" evidence="1">
    <location>
        <position position="1"/>
    </location>
</feature>
<evidence type="ECO:0000313" key="2">
    <source>
        <dbReference type="Proteomes" id="UP001064048"/>
    </source>
</evidence>
<dbReference type="EMBL" id="CM046131">
    <property type="protein sequence ID" value="KAI8429798.1"/>
    <property type="molecule type" value="Genomic_DNA"/>
</dbReference>
<accession>A0ACC0K094</accession>
<proteinExistence type="predicted"/>
<comment type="caution">
    <text evidence="1">The sequence shown here is derived from an EMBL/GenBank/DDBJ whole genome shotgun (WGS) entry which is preliminary data.</text>
</comment>
<sequence>GRWWDGGWWSGRVSGGSLGAHAVGAPHDLVFVLLLLPLAQHDALDDGALLRREVRQVRHVGHRVRGGGRPRALRGPAAMRCCARGATLRAPLRPEVYLIMPDGPMARARRLTSARLLIAPLRPPPPPAPALAPDTPLRCVSLPAPARDLRAHSLLLAPPECCHLQTNKYINPHSKLTSLNPIPPRILLGTEAHVLVFTALSFVRVMLGRKHIKELHKNEREADKKGEVFSPWWKRGTQGLGAMLVGRQSTGGVIRRPPPGTCGGQPHCPGGCRGGQLYHRRVPAPAGFKNGILTVTMNSKKLKQNPSLAYTSHPDYRKPPQIANPHLQCLGAPHIDSFNFMATDGIKAAIADIIPVEFELPNGQRIKITIDEAAFAKPLVPMDVVGVKNQKVLPTECRQRAATYKGEFKVRITLKIDGKEITTDRSLGQLPSKNCHLADLSPEELIKHNEHADEWGGYFIIKGHERLARMLLVTRRNYPVAIKRSGWKMRGNLFSDYGVMVRCVKFDQTATNNVLHFLQNGTCKLMFSYQKVMYYAPLILIIKCLECRLYLGRMFRERLTALPPWRSDDEAADFLLRRCLLIHLKEPMDKFNALVEGADAVMVQELQLGGHLYLQVLKERLEALLISVKYNIIKKAQQSKQLNMNLRELQMLLRAAGTLEQRMETFLATGNAPSNHVSLPQYKGLTIVAENINRMRYMSHFKAIHRGSFFMEMRTTEARQLLPDAWGFVCPVTQNPDLKQVEQLPYVLVRCGMAPISAVTRMPITVDEYLYPVFIDGRLVGYFDEDTVQKSTAYLRSLKIKGEEVPISTEIVVIPKQQICGQYPGVFLFTTEARMMRPVINLSTGQLELIGTMEQLQDYAFGTIEIGVHEQPSSVGADARLQSITPTMGTPIHTWMTNAETKLYRLQTPGTPLFRPTHYDNIGLDDYPYFDGEKSQYVVSRFHGKEEVFVDSVRLCGDFNSKAPRKACIMLRIQSDFIELKHATSYFCRDNSKPDLARYFDGEKSQYVVSRFHGKEEVFVDSVRLCGDFNSKAPRKACIMLRIQRNPTVGDKFASRAGQKGICSQKWAAEDLPFTESGLIPDILFNPHGFPSRARRDALPLQRERHGNQLLRPPAGVGWLQLLRHRANGIMCAKCGTLLGPIVGDAAGSKETCRLCGEGDLVSVAIPYIFKFFVTQLASVNINVKINCDQNLAIKSS</sequence>
<evidence type="ECO:0000313" key="1">
    <source>
        <dbReference type="EMBL" id="KAI8429798.1"/>
    </source>
</evidence>
<reference evidence="1 2" key="1">
    <citation type="journal article" date="2022" name="Genome Biol. Evol.">
        <title>The Spruce Budworm Genome: Reconstructing the Evolutionary History of Antifreeze Proteins.</title>
        <authorList>
            <person name="Beliveau C."/>
            <person name="Gagne P."/>
            <person name="Picq S."/>
            <person name="Vernygora O."/>
            <person name="Keeling C.I."/>
            <person name="Pinkney K."/>
            <person name="Doucet D."/>
            <person name="Wen F."/>
            <person name="Johnston J.S."/>
            <person name="Maaroufi H."/>
            <person name="Boyle B."/>
            <person name="Laroche J."/>
            <person name="Dewar K."/>
            <person name="Juretic N."/>
            <person name="Blackburn G."/>
            <person name="Nisole A."/>
            <person name="Brunet B."/>
            <person name="Brandao M."/>
            <person name="Lumley L."/>
            <person name="Duan J."/>
            <person name="Quan G."/>
            <person name="Lucarotti C.J."/>
            <person name="Roe A.D."/>
            <person name="Sperling F.A.H."/>
            <person name="Levesque R.C."/>
            <person name="Cusson M."/>
        </authorList>
    </citation>
    <scope>NUCLEOTIDE SEQUENCE [LARGE SCALE GENOMIC DNA]</scope>
    <source>
        <strain evidence="1">Glfc:IPQL:Cfum</strain>
    </source>
</reference>
<protein>
    <submittedName>
        <fullName evidence="1">Uncharacterized protein</fullName>
    </submittedName>
</protein>